<reference evidence="4 5" key="1">
    <citation type="journal article" date="2013" name="Proc. Natl. Acad. Sci. U.S.A.">
        <title>Fine-scale variation in meiotic recombination in Mimulus inferred from population shotgun sequencing.</title>
        <authorList>
            <person name="Hellsten U."/>
            <person name="Wright K.M."/>
            <person name="Jenkins J."/>
            <person name="Shu S."/>
            <person name="Yuan Y."/>
            <person name="Wessler S.R."/>
            <person name="Schmutz J."/>
            <person name="Willis J.H."/>
            <person name="Rokhsar D.S."/>
        </authorList>
    </citation>
    <scope>NUCLEOTIDE SEQUENCE [LARGE SCALE GENOMIC DNA]</scope>
    <source>
        <strain evidence="5">cv. DUN x IM62</strain>
    </source>
</reference>
<feature type="domain" description="DUF7036" evidence="3">
    <location>
        <begin position="140"/>
        <end position="231"/>
    </location>
</feature>
<keyword evidence="2" id="KW-0812">Transmembrane</keyword>
<evidence type="ECO:0000259" key="3">
    <source>
        <dbReference type="Pfam" id="PF23041"/>
    </source>
</evidence>
<organism evidence="4 5">
    <name type="scientific">Erythranthe guttata</name>
    <name type="common">Yellow monkey flower</name>
    <name type="synonym">Mimulus guttatus</name>
    <dbReference type="NCBI Taxonomy" id="4155"/>
    <lineage>
        <taxon>Eukaryota</taxon>
        <taxon>Viridiplantae</taxon>
        <taxon>Streptophyta</taxon>
        <taxon>Embryophyta</taxon>
        <taxon>Tracheophyta</taxon>
        <taxon>Spermatophyta</taxon>
        <taxon>Magnoliopsida</taxon>
        <taxon>eudicotyledons</taxon>
        <taxon>Gunneridae</taxon>
        <taxon>Pentapetalae</taxon>
        <taxon>asterids</taxon>
        <taxon>lamiids</taxon>
        <taxon>Lamiales</taxon>
        <taxon>Phrymaceae</taxon>
        <taxon>Erythranthe</taxon>
    </lineage>
</organism>
<dbReference type="PANTHER" id="PTHR33826">
    <property type="entry name" value="F20B24.21"/>
    <property type="match status" value="1"/>
</dbReference>
<evidence type="ECO:0000313" key="4">
    <source>
        <dbReference type="EMBL" id="EYU26546.1"/>
    </source>
</evidence>
<keyword evidence="5" id="KW-1185">Reference proteome</keyword>
<feature type="compositionally biased region" description="Low complexity" evidence="1">
    <location>
        <begin position="402"/>
        <end position="417"/>
    </location>
</feature>
<name>A0A022QF30_ERYGU</name>
<feature type="compositionally biased region" description="Pro residues" evidence="1">
    <location>
        <begin position="371"/>
        <end position="381"/>
    </location>
</feature>
<dbReference type="EMBL" id="KI631651">
    <property type="protein sequence ID" value="EYU26546.1"/>
    <property type="molecule type" value="Genomic_DNA"/>
</dbReference>
<sequence>MEPTPKNKEERKKSPKAYFIVCSECVFVRLRVHTISSERNSREREYFGTDAVVEMGKADNQRLPIVQQPSGGGGTASRTFLCRRCAVGLRGLCTLKCAVVLMLSVAAFFSAVFWLLPIRYREVGFDARESIKLSATVQSYFKLQKPVHELVPYIARLEYDVNEEIGVPSLKVAVLSMHKANTSNCTDVVFGFLPDPINSTMNSVALSLLKSSLIDLFLQQYNLTLTSPIFGEPSSFEILKFPGGITIIPEGAALISQALVNFTLNSSIYDIKENLPELKEQLKSGLRLMSNEVVYVKVTNKHGSTKDPPVTVEALVASDSGTILPDRLNQLAQIITGSPPTDNLGLDHSVFGKVKEISLSSFLNHSLHTPTPTPTPSPSPDMAPSNSPGFALPPCTNCYSSAPSPNNAPSNSLSPISDSPAPSDCWSTKPPSPPPTSHSDQISPNLSPRISPGPSPSPSAGYGSGERSGKGLVSPLSASSAYDHSSFVVGTWRIQRFYLNGLVALVVLSWISTSS</sequence>
<dbReference type="eggNOG" id="ENOG502QQMB">
    <property type="taxonomic scope" value="Eukaryota"/>
</dbReference>
<keyword evidence="2" id="KW-1133">Transmembrane helix</keyword>
<evidence type="ECO:0000256" key="2">
    <source>
        <dbReference type="SAM" id="Phobius"/>
    </source>
</evidence>
<evidence type="ECO:0000313" key="5">
    <source>
        <dbReference type="Proteomes" id="UP000030748"/>
    </source>
</evidence>
<protein>
    <recommendedName>
        <fullName evidence="3">DUF7036 domain-containing protein</fullName>
    </recommendedName>
</protein>
<accession>A0A022QF30</accession>
<evidence type="ECO:0000256" key="1">
    <source>
        <dbReference type="SAM" id="MobiDB-lite"/>
    </source>
</evidence>
<proteinExistence type="predicted"/>
<feature type="transmembrane region" description="Helical" evidence="2">
    <location>
        <begin position="98"/>
        <end position="118"/>
    </location>
</feature>
<feature type="region of interest" description="Disordered" evidence="1">
    <location>
        <begin position="365"/>
        <end position="389"/>
    </location>
</feature>
<feature type="domain" description="DUF7036" evidence="3">
    <location>
        <begin position="261"/>
        <end position="352"/>
    </location>
</feature>
<feature type="region of interest" description="Disordered" evidence="1">
    <location>
        <begin position="402"/>
        <end position="477"/>
    </location>
</feature>
<dbReference type="Proteomes" id="UP000030748">
    <property type="component" value="Unassembled WGS sequence"/>
</dbReference>
<dbReference type="Pfam" id="PF23041">
    <property type="entry name" value="DUF7036"/>
    <property type="match status" value="2"/>
</dbReference>
<gene>
    <name evidence="4" type="ORF">MIMGU_mgv1a004682mg</name>
</gene>
<keyword evidence="2" id="KW-0472">Membrane</keyword>
<dbReference type="InterPro" id="IPR055464">
    <property type="entry name" value="DUF7036"/>
</dbReference>
<dbReference type="STRING" id="4155.A0A022QF30"/>
<dbReference type="PANTHER" id="PTHR33826:SF4">
    <property type="entry name" value="F20B24.21"/>
    <property type="match status" value="1"/>
</dbReference>
<dbReference type="AlphaFoldDB" id="A0A022QF30"/>